<name>A0A8K1FIK0_PYTOL</name>
<dbReference type="Gene3D" id="2.30.29.30">
    <property type="entry name" value="Pleckstrin-homology domain (PH domain)/Phosphotyrosine-binding domain (PTB)"/>
    <property type="match status" value="1"/>
</dbReference>
<dbReference type="GO" id="GO:0005524">
    <property type="term" value="F:ATP binding"/>
    <property type="evidence" value="ECO:0007669"/>
    <property type="project" value="UniProtKB-KW"/>
</dbReference>
<dbReference type="InterPro" id="IPR002048">
    <property type="entry name" value="EF_hand_dom"/>
</dbReference>
<accession>A0A8K1FIK0</accession>
<evidence type="ECO:0000256" key="12">
    <source>
        <dbReference type="ARBA" id="ARBA00047899"/>
    </source>
</evidence>
<dbReference type="OrthoDB" id="40902at2759"/>
<feature type="domain" description="PH" evidence="14">
    <location>
        <begin position="338"/>
        <end position="442"/>
    </location>
</feature>
<keyword evidence="8" id="KW-0418">Kinase</keyword>
<reference evidence="17" key="1">
    <citation type="submission" date="2019-03" db="EMBL/GenBank/DDBJ databases">
        <title>Long read genome sequence of the mycoparasitic Pythium oligandrum ATCC 38472 isolated from sugarbeet rhizosphere.</title>
        <authorList>
            <person name="Gaulin E."/>
        </authorList>
    </citation>
    <scope>NUCLEOTIDE SEQUENCE</scope>
    <source>
        <strain evidence="17">ATCC 38472_TT</strain>
    </source>
</reference>
<evidence type="ECO:0000259" key="16">
    <source>
        <dbReference type="PROSITE" id="PS50222"/>
    </source>
</evidence>
<comment type="catalytic activity">
    <reaction evidence="13">
        <text>L-seryl-[protein] + ATP = O-phospho-L-seryl-[protein] + ADP + H(+)</text>
        <dbReference type="Rhea" id="RHEA:17989"/>
        <dbReference type="Rhea" id="RHEA-COMP:9863"/>
        <dbReference type="Rhea" id="RHEA-COMP:11604"/>
        <dbReference type="ChEBI" id="CHEBI:15378"/>
        <dbReference type="ChEBI" id="CHEBI:29999"/>
        <dbReference type="ChEBI" id="CHEBI:30616"/>
        <dbReference type="ChEBI" id="CHEBI:83421"/>
        <dbReference type="ChEBI" id="CHEBI:456216"/>
        <dbReference type="EC" id="2.7.11.1"/>
    </reaction>
</comment>
<proteinExistence type="inferred from homology"/>
<dbReference type="FunFam" id="1.10.510.10:FF:000571">
    <property type="entry name" value="Maternal embryonic leucine zipper kinase"/>
    <property type="match status" value="1"/>
</dbReference>
<keyword evidence="4" id="KW-0808">Transferase</keyword>
<dbReference type="PROSITE" id="PS00108">
    <property type="entry name" value="PROTEIN_KINASE_ST"/>
    <property type="match status" value="1"/>
</dbReference>
<dbReference type="CDD" id="cd00051">
    <property type="entry name" value="EFh"/>
    <property type="match status" value="1"/>
</dbReference>
<evidence type="ECO:0000256" key="3">
    <source>
        <dbReference type="ARBA" id="ARBA00022527"/>
    </source>
</evidence>
<feature type="domain" description="EF-hand" evidence="16">
    <location>
        <begin position="67"/>
        <end position="96"/>
    </location>
</feature>
<keyword evidence="18" id="KW-1185">Reference proteome</keyword>
<organism evidence="17 18">
    <name type="scientific">Pythium oligandrum</name>
    <name type="common">Mycoparasitic fungus</name>
    <dbReference type="NCBI Taxonomy" id="41045"/>
    <lineage>
        <taxon>Eukaryota</taxon>
        <taxon>Sar</taxon>
        <taxon>Stramenopiles</taxon>
        <taxon>Oomycota</taxon>
        <taxon>Peronosporomycetes</taxon>
        <taxon>Pythiales</taxon>
        <taxon>Pythiaceae</taxon>
        <taxon>Pythium</taxon>
    </lineage>
</organism>
<dbReference type="InterPro" id="IPR008271">
    <property type="entry name" value="Ser/Thr_kinase_AS"/>
</dbReference>
<comment type="similarity">
    <text evidence="11">Belongs to the protein kinase superfamily. Ser/Thr protein kinase family. CDPK subfamily.</text>
</comment>
<evidence type="ECO:0000259" key="14">
    <source>
        <dbReference type="PROSITE" id="PS50003"/>
    </source>
</evidence>
<dbReference type="Gene3D" id="1.10.238.10">
    <property type="entry name" value="EF-hand"/>
    <property type="match status" value="1"/>
</dbReference>
<dbReference type="InterPro" id="IPR011993">
    <property type="entry name" value="PH-like_dom_sf"/>
</dbReference>
<dbReference type="PRINTS" id="PR00450">
    <property type="entry name" value="RECOVERIN"/>
</dbReference>
<evidence type="ECO:0000256" key="10">
    <source>
        <dbReference type="ARBA" id="ARBA00022840"/>
    </source>
</evidence>
<comment type="cofactor">
    <cofactor evidence="1">
        <name>Mg(2+)</name>
        <dbReference type="ChEBI" id="CHEBI:18420"/>
    </cofactor>
</comment>
<comment type="caution">
    <text evidence="17">The sequence shown here is derived from an EMBL/GenBank/DDBJ whole genome shotgun (WGS) entry which is preliminary data.</text>
</comment>
<dbReference type="InterPro" id="IPR018247">
    <property type="entry name" value="EF_Hand_1_Ca_BS"/>
</dbReference>
<dbReference type="EMBL" id="SPLM01000074">
    <property type="protein sequence ID" value="TMW62159.1"/>
    <property type="molecule type" value="Genomic_DNA"/>
</dbReference>
<dbReference type="PROSITE" id="PS00018">
    <property type="entry name" value="EF_HAND_1"/>
    <property type="match status" value="2"/>
</dbReference>
<dbReference type="PROSITE" id="PS50003">
    <property type="entry name" value="PH_DOMAIN"/>
    <property type="match status" value="1"/>
</dbReference>
<dbReference type="Proteomes" id="UP000794436">
    <property type="component" value="Unassembled WGS sequence"/>
</dbReference>
<dbReference type="GO" id="GO:0004674">
    <property type="term" value="F:protein serine/threonine kinase activity"/>
    <property type="evidence" value="ECO:0007669"/>
    <property type="project" value="UniProtKB-KW"/>
</dbReference>
<dbReference type="InterPro" id="IPR001849">
    <property type="entry name" value="PH_domain"/>
</dbReference>
<sequence length="742" mass="82693">MGNSPLTREFSTRRFSMEEREAMKKFCEEEIHLLRETFKGLANVKNGAAVDKETFLKCFPLPGLLGERLFEVIDKDGSGSIGYNEFVYGLAILFRGTRKEKLKFIFDLYDLSDTGSISRYELVTMLHQFPASTLEHLNLTEEPDTSTSEPSTKNINDEIEALVDLAFPTGHAHARLTFQQFTEWCDRTPGIANLLISVLPSEDGNAAPITPIDCSKSGLQGGDDTMRRRSSLKTLSPTRSYGRLITQGPVNQKELEKTRQLLLEAKQTCPVDALTGKILSLIGDVESALRAVVGASTTPHSSSSPSICLGPGSGVCASILQRGSIKLDGLDIKMITEQEFVSGDLWKRGSRLRQMIKRHYVLQGNFLYYYANKDDTAPRGVTFMCGCYVESLPQNAVVEKNIKYYAIDIVPEPTSSREKRTIYCKSLEEQAKWTKALRNATDKVSIEAFYVIGRQLGTGRFSRVCEATHKHTGATHAVKIIDKGKLSATERELLRTEIAILKLVTHPNIIRLHEIYEDKQNIYIVTELVSGGDLYSRIDGHNKYTESQARTVMLPLLESIAYIHRLGIVHRDIKPENVLCGDQGDLKIADFGLSKLVHPEEIMKMPCGTLNYVAPEVLAMLGYGKEADIWSVGVIMYLLVRGVLPFQSKTKNEIIQKTLHAEINLESDPVLSNVSPACKSLLKGLLTKDPSKRLTAQDALKHDWFTQRLVRGDSITGEMLANMHKTPRNSVTTLATTPTTIM</sequence>
<dbReference type="InterPro" id="IPR000719">
    <property type="entry name" value="Prot_kinase_dom"/>
</dbReference>
<evidence type="ECO:0000256" key="2">
    <source>
        <dbReference type="ARBA" id="ARBA00012513"/>
    </source>
</evidence>
<dbReference type="EC" id="2.7.11.1" evidence="2"/>
<dbReference type="PANTHER" id="PTHR24347">
    <property type="entry name" value="SERINE/THREONINE-PROTEIN KINASE"/>
    <property type="match status" value="1"/>
</dbReference>
<evidence type="ECO:0000259" key="15">
    <source>
        <dbReference type="PROSITE" id="PS50011"/>
    </source>
</evidence>
<feature type="domain" description="Protein kinase" evidence="15">
    <location>
        <begin position="450"/>
        <end position="705"/>
    </location>
</feature>
<evidence type="ECO:0000256" key="4">
    <source>
        <dbReference type="ARBA" id="ARBA00022679"/>
    </source>
</evidence>
<dbReference type="Pfam" id="PF00069">
    <property type="entry name" value="Pkinase"/>
    <property type="match status" value="1"/>
</dbReference>
<evidence type="ECO:0000256" key="6">
    <source>
        <dbReference type="ARBA" id="ARBA00022737"/>
    </source>
</evidence>
<dbReference type="InterPro" id="IPR011009">
    <property type="entry name" value="Kinase-like_dom_sf"/>
</dbReference>
<dbReference type="SUPFAM" id="SSF50729">
    <property type="entry name" value="PH domain-like"/>
    <property type="match status" value="1"/>
</dbReference>
<evidence type="ECO:0000256" key="11">
    <source>
        <dbReference type="ARBA" id="ARBA00024334"/>
    </source>
</evidence>
<comment type="catalytic activity">
    <reaction evidence="12">
        <text>L-threonyl-[protein] + ATP = O-phospho-L-threonyl-[protein] + ADP + H(+)</text>
        <dbReference type="Rhea" id="RHEA:46608"/>
        <dbReference type="Rhea" id="RHEA-COMP:11060"/>
        <dbReference type="Rhea" id="RHEA-COMP:11605"/>
        <dbReference type="ChEBI" id="CHEBI:15378"/>
        <dbReference type="ChEBI" id="CHEBI:30013"/>
        <dbReference type="ChEBI" id="CHEBI:30616"/>
        <dbReference type="ChEBI" id="CHEBI:61977"/>
        <dbReference type="ChEBI" id="CHEBI:456216"/>
        <dbReference type="EC" id="2.7.11.1"/>
    </reaction>
</comment>
<dbReference type="FunFam" id="3.30.200.20:FF:000315">
    <property type="entry name" value="Calcium-dependent protein kinase 3"/>
    <property type="match status" value="1"/>
</dbReference>
<evidence type="ECO:0000256" key="5">
    <source>
        <dbReference type="ARBA" id="ARBA00022723"/>
    </source>
</evidence>
<dbReference type="PROSITE" id="PS50011">
    <property type="entry name" value="PROTEIN_KINASE_DOM"/>
    <property type="match status" value="1"/>
</dbReference>
<keyword evidence="5" id="KW-0479">Metal-binding</keyword>
<keyword evidence="7" id="KW-0547">Nucleotide-binding</keyword>
<dbReference type="SMART" id="SM00220">
    <property type="entry name" value="S_TKc"/>
    <property type="match status" value="1"/>
</dbReference>
<dbReference type="GO" id="GO:0005509">
    <property type="term" value="F:calcium ion binding"/>
    <property type="evidence" value="ECO:0007669"/>
    <property type="project" value="InterPro"/>
</dbReference>
<dbReference type="SUPFAM" id="SSF47473">
    <property type="entry name" value="EF-hand"/>
    <property type="match status" value="1"/>
</dbReference>
<keyword evidence="6" id="KW-0677">Repeat</keyword>
<gene>
    <name evidence="17" type="ORF">Poli38472_009652</name>
</gene>
<dbReference type="SUPFAM" id="SSF56112">
    <property type="entry name" value="Protein kinase-like (PK-like)"/>
    <property type="match status" value="1"/>
</dbReference>
<evidence type="ECO:0000256" key="13">
    <source>
        <dbReference type="ARBA" id="ARBA00048679"/>
    </source>
</evidence>
<evidence type="ECO:0000256" key="1">
    <source>
        <dbReference type="ARBA" id="ARBA00001946"/>
    </source>
</evidence>
<keyword evidence="9" id="KW-0106">Calcium</keyword>
<dbReference type="SMART" id="SM00233">
    <property type="entry name" value="PH"/>
    <property type="match status" value="1"/>
</dbReference>
<dbReference type="PROSITE" id="PS50222">
    <property type="entry name" value="EF_HAND_2"/>
    <property type="match status" value="2"/>
</dbReference>
<evidence type="ECO:0000313" key="17">
    <source>
        <dbReference type="EMBL" id="TMW62159.1"/>
    </source>
</evidence>
<feature type="domain" description="EF-hand" evidence="16">
    <location>
        <begin position="97"/>
        <end position="132"/>
    </location>
</feature>
<dbReference type="AlphaFoldDB" id="A0A8K1FIK0"/>
<dbReference type="Gene3D" id="1.10.510.10">
    <property type="entry name" value="Transferase(Phosphotransferase) domain 1"/>
    <property type="match status" value="1"/>
</dbReference>
<keyword evidence="10" id="KW-0067">ATP-binding</keyword>
<dbReference type="Pfam" id="PF00169">
    <property type="entry name" value="PH"/>
    <property type="match status" value="1"/>
</dbReference>
<evidence type="ECO:0000313" key="18">
    <source>
        <dbReference type="Proteomes" id="UP000794436"/>
    </source>
</evidence>
<dbReference type="SMART" id="SM00054">
    <property type="entry name" value="EFh"/>
    <property type="match status" value="2"/>
</dbReference>
<evidence type="ECO:0000256" key="7">
    <source>
        <dbReference type="ARBA" id="ARBA00022741"/>
    </source>
</evidence>
<evidence type="ECO:0000256" key="8">
    <source>
        <dbReference type="ARBA" id="ARBA00022777"/>
    </source>
</evidence>
<keyword evidence="3" id="KW-0723">Serine/threonine-protein kinase</keyword>
<protein>
    <recommendedName>
        <fullName evidence="2">non-specific serine/threonine protein kinase</fullName>
        <ecNumber evidence="2">2.7.11.1</ecNumber>
    </recommendedName>
</protein>
<dbReference type="InterPro" id="IPR011992">
    <property type="entry name" value="EF-hand-dom_pair"/>
</dbReference>
<evidence type="ECO:0000256" key="9">
    <source>
        <dbReference type="ARBA" id="ARBA00022837"/>
    </source>
</evidence>
<dbReference type="CDD" id="cd05117">
    <property type="entry name" value="STKc_CAMK"/>
    <property type="match status" value="1"/>
</dbReference>